<evidence type="ECO:0000313" key="3">
    <source>
        <dbReference type="EMBL" id="NGN44113.1"/>
    </source>
</evidence>
<dbReference type="AlphaFoldDB" id="A0A7C9RDN1"/>
<organism evidence="3 4">
    <name type="scientific">Mesorhizobium zhangyense</name>
    <dbReference type="NCBI Taxonomy" id="1776730"/>
    <lineage>
        <taxon>Bacteria</taxon>
        <taxon>Pseudomonadati</taxon>
        <taxon>Pseudomonadota</taxon>
        <taxon>Alphaproteobacteria</taxon>
        <taxon>Hyphomicrobiales</taxon>
        <taxon>Phyllobacteriaceae</taxon>
        <taxon>Mesorhizobium</taxon>
    </lineage>
</organism>
<keyword evidence="4" id="KW-1185">Reference proteome</keyword>
<gene>
    <name evidence="3" type="ORF">G6N74_23885</name>
</gene>
<comment type="caution">
    <text evidence="3">The sequence shown here is derived from an EMBL/GenBank/DDBJ whole genome shotgun (WGS) entry which is preliminary data.</text>
</comment>
<dbReference type="Pfam" id="PF06568">
    <property type="entry name" value="YjiS-like"/>
    <property type="match status" value="1"/>
</dbReference>
<evidence type="ECO:0000256" key="1">
    <source>
        <dbReference type="SAM" id="MobiDB-lite"/>
    </source>
</evidence>
<dbReference type="InterPro" id="IPR009506">
    <property type="entry name" value="YjiS-like"/>
</dbReference>
<dbReference type="EMBL" id="JAAKZG010000013">
    <property type="protein sequence ID" value="NGN44113.1"/>
    <property type="molecule type" value="Genomic_DNA"/>
</dbReference>
<proteinExistence type="predicted"/>
<reference evidence="3 4" key="1">
    <citation type="submission" date="2020-02" db="EMBL/GenBank/DDBJ databases">
        <title>Genome sequence of the type strain CGMCC 1.15528 of Mesorhizobium zhangyense.</title>
        <authorList>
            <person name="Gao J."/>
            <person name="Sun J."/>
        </authorList>
    </citation>
    <scope>NUCLEOTIDE SEQUENCE [LARGE SCALE GENOMIC DNA]</scope>
    <source>
        <strain evidence="3 4">CGMCC 1.15528</strain>
    </source>
</reference>
<feature type="region of interest" description="Disordered" evidence="1">
    <location>
        <begin position="1"/>
        <end position="20"/>
    </location>
</feature>
<protein>
    <submittedName>
        <fullName evidence="3">DUF1127 domain-containing protein</fullName>
    </submittedName>
</protein>
<name>A0A7C9RDN1_9HYPH</name>
<feature type="domain" description="YjiS-like" evidence="2">
    <location>
        <begin position="36"/>
        <end position="62"/>
    </location>
</feature>
<evidence type="ECO:0000259" key="2">
    <source>
        <dbReference type="Pfam" id="PF06568"/>
    </source>
</evidence>
<evidence type="ECO:0000313" key="4">
    <source>
        <dbReference type="Proteomes" id="UP000481252"/>
    </source>
</evidence>
<dbReference type="Proteomes" id="UP000481252">
    <property type="component" value="Unassembled WGS sequence"/>
</dbReference>
<accession>A0A7C9RDN1</accession>
<sequence length="74" mass="8669">MTDTALRDAANLEQPERPGSAFAPFLRCCRCIVSLYERWLQRQDLAELEDHLLRDIGISPHEVARECAKPFWRR</sequence>
<dbReference type="RefSeq" id="WP_165120515.1">
    <property type="nucleotide sequence ID" value="NZ_JAAKZG010000013.1"/>
</dbReference>